<gene>
    <name evidence="7" type="ORF">Zmor_025373</name>
</gene>
<name>A0AA38M4I9_9CUCU</name>
<protein>
    <submittedName>
        <fullName evidence="7">Uncharacterized protein</fullName>
    </submittedName>
</protein>
<keyword evidence="5 6" id="KW-0472">Membrane</keyword>
<evidence type="ECO:0000256" key="3">
    <source>
        <dbReference type="ARBA" id="ARBA00022692"/>
    </source>
</evidence>
<organism evidence="7 8">
    <name type="scientific">Zophobas morio</name>
    <dbReference type="NCBI Taxonomy" id="2755281"/>
    <lineage>
        <taxon>Eukaryota</taxon>
        <taxon>Metazoa</taxon>
        <taxon>Ecdysozoa</taxon>
        <taxon>Arthropoda</taxon>
        <taxon>Hexapoda</taxon>
        <taxon>Insecta</taxon>
        <taxon>Pterygota</taxon>
        <taxon>Neoptera</taxon>
        <taxon>Endopterygota</taxon>
        <taxon>Coleoptera</taxon>
        <taxon>Polyphaga</taxon>
        <taxon>Cucujiformia</taxon>
        <taxon>Tenebrionidae</taxon>
        <taxon>Zophobas</taxon>
    </lineage>
</organism>
<keyword evidence="2" id="KW-1003">Cell membrane</keyword>
<evidence type="ECO:0000256" key="4">
    <source>
        <dbReference type="ARBA" id="ARBA00022989"/>
    </source>
</evidence>
<proteinExistence type="predicted"/>
<comment type="caution">
    <text evidence="7">The sequence shown here is derived from an EMBL/GenBank/DDBJ whole genome shotgun (WGS) entry which is preliminary data.</text>
</comment>
<evidence type="ECO:0000256" key="1">
    <source>
        <dbReference type="ARBA" id="ARBA00004651"/>
    </source>
</evidence>
<dbReference type="EMBL" id="JALNTZ010000008">
    <property type="protein sequence ID" value="KAJ3642609.1"/>
    <property type="molecule type" value="Genomic_DNA"/>
</dbReference>
<evidence type="ECO:0000256" key="2">
    <source>
        <dbReference type="ARBA" id="ARBA00022475"/>
    </source>
</evidence>
<comment type="subcellular location">
    <subcellularLocation>
        <location evidence="1">Cell membrane</location>
        <topology evidence="1">Multi-pass membrane protein</topology>
    </subcellularLocation>
</comment>
<dbReference type="AlphaFoldDB" id="A0AA38M4I9"/>
<feature type="transmembrane region" description="Helical" evidence="6">
    <location>
        <begin position="57"/>
        <end position="77"/>
    </location>
</feature>
<evidence type="ECO:0000256" key="5">
    <source>
        <dbReference type="ARBA" id="ARBA00023136"/>
    </source>
</evidence>
<accession>A0AA38M4I9</accession>
<evidence type="ECO:0000256" key="6">
    <source>
        <dbReference type="SAM" id="Phobius"/>
    </source>
</evidence>
<keyword evidence="3 6" id="KW-0812">Transmembrane</keyword>
<keyword evidence="8" id="KW-1185">Reference proteome</keyword>
<dbReference type="Pfam" id="PF08395">
    <property type="entry name" value="7tm_7"/>
    <property type="match status" value="1"/>
</dbReference>
<dbReference type="GO" id="GO:0050909">
    <property type="term" value="P:sensory perception of taste"/>
    <property type="evidence" value="ECO:0007669"/>
    <property type="project" value="InterPro"/>
</dbReference>
<sequence>MVYSWDSIPQTAHKTGLFLHKFWNEFPENGCDEEIDSISLHLLQNRIKFTVCKFVELNWSLIHLIIQTTAMYLVWLIQLKS</sequence>
<reference evidence="7" key="1">
    <citation type="journal article" date="2023" name="G3 (Bethesda)">
        <title>Whole genome assemblies of Zophobas morio and Tenebrio molitor.</title>
        <authorList>
            <person name="Kaur S."/>
            <person name="Stinson S.A."/>
            <person name="diCenzo G.C."/>
        </authorList>
    </citation>
    <scope>NUCLEOTIDE SEQUENCE</scope>
    <source>
        <strain evidence="7">QUZm001</strain>
    </source>
</reference>
<evidence type="ECO:0000313" key="7">
    <source>
        <dbReference type="EMBL" id="KAJ3642609.1"/>
    </source>
</evidence>
<dbReference type="InterPro" id="IPR013604">
    <property type="entry name" value="7TM_chemorcpt"/>
</dbReference>
<keyword evidence="4 6" id="KW-1133">Transmembrane helix</keyword>
<dbReference type="Proteomes" id="UP001168821">
    <property type="component" value="Unassembled WGS sequence"/>
</dbReference>
<dbReference type="GO" id="GO:0005886">
    <property type="term" value="C:plasma membrane"/>
    <property type="evidence" value="ECO:0007669"/>
    <property type="project" value="UniProtKB-SubCell"/>
</dbReference>
<evidence type="ECO:0000313" key="8">
    <source>
        <dbReference type="Proteomes" id="UP001168821"/>
    </source>
</evidence>